<dbReference type="Proteomes" id="UP001567538">
    <property type="component" value="Unassembled WGS sequence"/>
</dbReference>
<evidence type="ECO:0000313" key="3">
    <source>
        <dbReference type="EMBL" id="KAL1557577.1"/>
    </source>
</evidence>
<evidence type="ECO:0000256" key="1">
    <source>
        <dbReference type="SAM" id="MobiDB-lite"/>
    </source>
</evidence>
<evidence type="ECO:0000256" key="2">
    <source>
        <dbReference type="SAM" id="Phobius"/>
    </source>
</evidence>
<dbReference type="EMBL" id="JBEAFC010000004">
    <property type="protein sequence ID" value="KAL1557577.1"/>
    <property type="molecule type" value="Genomic_DNA"/>
</dbReference>
<sequence>MFKSDSGDGGVVSQPPPDLENPLLPAENAAPLLSSTKSPDRRCEWLVPLLVLLAILATVCYYFAKEVNEAYDNPGLRLDPVVVSSFNVSKAFHMGTATLSLEGNFRKLDLRYEVPRLLIYSGDEGSVSVTSPSLEYSRDGKKLILHAVFGMEEDVKNRVVNLDMVMESNALQIVKTHSFEVEIKSFLMIICEGLKIEFDPLTKSIGTLIGSGKSCRVRVCPIESHPLYDGVDKCNPS</sequence>
<accession>A0ABD1HN82</accession>
<organism evidence="3 4">
    <name type="scientific">Salvia divinorum</name>
    <name type="common">Maria pastora</name>
    <name type="synonym">Diviner's sage</name>
    <dbReference type="NCBI Taxonomy" id="28513"/>
    <lineage>
        <taxon>Eukaryota</taxon>
        <taxon>Viridiplantae</taxon>
        <taxon>Streptophyta</taxon>
        <taxon>Embryophyta</taxon>
        <taxon>Tracheophyta</taxon>
        <taxon>Spermatophyta</taxon>
        <taxon>Magnoliopsida</taxon>
        <taxon>eudicotyledons</taxon>
        <taxon>Gunneridae</taxon>
        <taxon>Pentapetalae</taxon>
        <taxon>asterids</taxon>
        <taxon>lamiids</taxon>
        <taxon>Lamiales</taxon>
        <taxon>Lamiaceae</taxon>
        <taxon>Nepetoideae</taxon>
        <taxon>Mentheae</taxon>
        <taxon>Salviinae</taxon>
        <taxon>Salvia</taxon>
        <taxon>Salvia subgen. Calosphace</taxon>
    </lineage>
</organism>
<keyword evidence="2" id="KW-0472">Membrane</keyword>
<dbReference type="AlphaFoldDB" id="A0ABD1HN82"/>
<feature type="transmembrane region" description="Helical" evidence="2">
    <location>
        <begin position="45"/>
        <end position="64"/>
    </location>
</feature>
<protein>
    <recommendedName>
        <fullName evidence="5">Late embryogenesis abundant protein LEA-2 subgroup domain-containing protein</fullName>
    </recommendedName>
</protein>
<evidence type="ECO:0008006" key="5">
    <source>
        <dbReference type="Google" id="ProtNLM"/>
    </source>
</evidence>
<comment type="caution">
    <text evidence="3">The sequence shown here is derived from an EMBL/GenBank/DDBJ whole genome shotgun (WGS) entry which is preliminary data.</text>
</comment>
<reference evidence="3 4" key="1">
    <citation type="submission" date="2024-06" db="EMBL/GenBank/DDBJ databases">
        <title>A chromosome level genome sequence of Diviner's sage (Salvia divinorum).</title>
        <authorList>
            <person name="Ford S.A."/>
            <person name="Ro D.-K."/>
            <person name="Ness R.W."/>
            <person name="Phillips M.A."/>
        </authorList>
    </citation>
    <scope>NUCLEOTIDE SEQUENCE [LARGE SCALE GENOMIC DNA]</scope>
    <source>
        <strain evidence="3">SAF-2024a</strain>
        <tissue evidence="3">Leaf</tissue>
    </source>
</reference>
<keyword evidence="2" id="KW-0812">Transmembrane</keyword>
<name>A0ABD1HN82_SALDI</name>
<gene>
    <name evidence="3" type="ORF">AAHA92_08137</name>
</gene>
<keyword evidence="2" id="KW-1133">Transmembrane helix</keyword>
<feature type="region of interest" description="Disordered" evidence="1">
    <location>
        <begin position="1"/>
        <end position="25"/>
    </location>
</feature>
<proteinExistence type="predicted"/>
<keyword evidence="4" id="KW-1185">Reference proteome</keyword>
<evidence type="ECO:0000313" key="4">
    <source>
        <dbReference type="Proteomes" id="UP001567538"/>
    </source>
</evidence>